<dbReference type="Pfam" id="PF10944">
    <property type="entry name" value="DUF2630"/>
    <property type="match status" value="1"/>
</dbReference>
<dbReference type="InterPro" id="IPR020311">
    <property type="entry name" value="Uncharacterised_Rv0898c"/>
</dbReference>
<reference evidence="2" key="1">
    <citation type="journal article" date="2016" name="Appl. Microbiol. Biotechnol.">
        <title>Anti-MRSA and anti-TB metabolites from marine-derived Verrucosispora sp. MS100047.</title>
        <authorList>
            <person name="Huang P."/>
            <person name="Xie F."/>
            <person name="Ren B."/>
            <person name="Wang Q."/>
            <person name="Wang J."/>
            <person name="Wang Q."/>
            <person name="Abdel-Mageed W.M."/>
            <person name="Liu M."/>
            <person name="Han J."/>
            <person name="Oyeleye A."/>
            <person name="Shen J."/>
            <person name="Song F."/>
            <person name="Dai H."/>
            <person name="Liu X."/>
            <person name="Zhang L."/>
        </authorList>
    </citation>
    <scope>NUCLEOTIDE SEQUENCE</scope>
    <source>
        <strain evidence="2">MS100047</strain>
    </source>
</reference>
<accession>A0A097CS80</accession>
<feature type="compositionally biased region" description="Basic residues" evidence="1">
    <location>
        <begin position="23"/>
        <end position="33"/>
    </location>
</feature>
<evidence type="ECO:0000313" key="2">
    <source>
        <dbReference type="EMBL" id="AIS85509.1"/>
    </source>
</evidence>
<name>A0A097CS80_9ACTN</name>
<organism evidence="2">
    <name type="scientific">Verrucosispora sp. MS100047</name>
    <dbReference type="NCBI Taxonomy" id="1410949"/>
    <lineage>
        <taxon>Bacteria</taxon>
        <taxon>Bacillati</taxon>
        <taxon>Actinomycetota</taxon>
        <taxon>Actinomycetes</taxon>
        <taxon>Micromonosporales</taxon>
        <taxon>Micromonosporaceae</taxon>
        <taxon>Micromonospora</taxon>
    </lineage>
</organism>
<feature type="region of interest" description="Disordered" evidence="1">
    <location>
        <begin position="158"/>
        <end position="182"/>
    </location>
</feature>
<feature type="region of interest" description="Disordered" evidence="1">
    <location>
        <begin position="22"/>
        <end position="55"/>
    </location>
</feature>
<evidence type="ECO:0000256" key="1">
    <source>
        <dbReference type="SAM" id="MobiDB-lite"/>
    </source>
</evidence>
<protein>
    <recommendedName>
        <fullName evidence="3">DUF2630 family protein</fullName>
    </recommendedName>
</protein>
<evidence type="ECO:0008006" key="3">
    <source>
        <dbReference type="Google" id="ProtNLM"/>
    </source>
</evidence>
<dbReference type="EMBL" id="KF826656">
    <property type="protein sequence ID" value="AIS85509.1"/>
    <property type="molecule type" value="Genomic_DNA"/>
</dbReference>
<proteinExistence type="predicted"/>
<sequence length="182" mass="20614">MVDIPAVHNRFSVVRRAPAGPIWRRRPTRRATRPRPPSSAGPSWGSDHGQAPIDGCGFRPGPGDLFHVRHVSHRHRPARLATADRRRIQAWPGSLCHAQEMDDKTILSRISELVDEEHRLRADAQATEAGTDDEARTRLRELEASLDQCWDLLRRRRAARQAHGDPEAQGARPVSEVERYLQ</sequence>
<gene>
    <name evidence="2" type="ORF">VASRM7_270</name>
</gene>
<dbReference type="AlphaFoldDB" id="A0A097CS80"/>